<protein>
    <submittedName>
        <fullName evidence="3">Outer membrane lipid asymmetry maintenance protein MlaD</fullName>
    </submittedName>
</protein>
<feature type="domain" description="Mce/MlaD" evidence="2">
    <location>
        <begin position="38"/>
        <end position="116"/>
    </location>
</feature>
<proteinExistence type="predicted"/>
<gene>
    <name evidence="3" type="primary">mlaD</name>
    <name evidence="3" type="ORF">ENQ87_00595</name>
</gene>
<feature type="transmembrane region" description="Helical" evidence="1">
    <location>
        <begin position="6"/>
        <end position="26"/>
    </location>
</feature>
<evidence type="ECO:0000313" key="3">
    <source>
        <dbReference type="EMBL" id="HEN40865.1"/>
    </source>
</evidence>
<dbReference type="EMBL" id="DSOV01000002">
    <property type="protein sequence ID" value="HEN40865.1"/>
    <property type="molecule type" value="Genomic_DNA"/>
</dbReference>
<dbReference type="InterPro" id="IPR003399">
    <property type="entry name" value="Mce/MlaD"/>
</dbReference>
<keyword evidence="1" id="KW-0812">Transmembrane</keyword>
<evidence type="ECO:0000256" key="1">
    <source>
        <dbReference type="SAM" id="Phobius"/>
    </source>
</evidence>
<accession>A0A831UAP1</accession>
<dbReference type="GO" id="GO:0005548">
    <property type="term" value="F:phospholipid transporter activity"/>
    <property type="evidence" value="ECO:0007669"/>
    <property type="project" value="TreeGrafter"/>
</dbReference>
<dbReference type="AlphaFoldDB" id="A0A831UAP1"/>
<evidence type="ECO:0000259" key="2">
    <source>
        <dbReference type="Pfam" id="PF02470"/>
    </source>
</evidence>
<comment type="caution">
    <text evidence="3">The sequence shown here is derived from an EMBL/GenBank/DDBJ whole genome shotgun (WGS) entry which is preliminary data.</text>
</comment>
<name>A0A831UAP1_GEOME</name>
<dbReference type="PANTHER" id="PTHR33371">
    <property type="entry name" value="INTERMEMBRANE PHOSPHOLIPID TRANSPORT SYSTEM BINDING PROTEIN MLAD-RELATED"/>
    <property type="match status" value="1"/>
</dbReference>
<dbReference type="Pfam" id="PF02470">
    <property type="entry name" value="MlaD"/>
    <property type="match status" value="1"/>
</dbReference>
<dbReference type="InterPro" id="IPR052336">
    <property type="entry name" value="MlaD_Phospholipid_Transporter"/>
</dbReference>
<dbReference type="NCBIfam" id="TIGR04430">
    <property type="entry name" value="OM_asym_MlaD"/>
    <property type="match status" value="1"/>
</dbReference>
<keyword evidence="1" id="KW-1133">Transmembrane helix</keyword>
<dbReference type="InterPro" id="IPR030970">
    <property type="entry name" value="ABC_MlaD"/>
</dbReference>
<keyword evidence="1" id="KW-0472">Membrane</keyword>
<sequence length="150" mass="16333">MKNLTLELIVGIFVAIGILCLAWLSVKLGKMELVGGNHYEVYAEFDSVSGLKKGAAVEIAGVEIGRVDRIELDPKFSDRARVYLRIANGVKLQEDVIASVRTSGIIGDKFIKLKPGGSEKYLAGGGRIRETESAVDLEELLSKYIHGKVE</sequence>
<reference evidence="3" key="1">
    <citation type="journal article" date="2020" name="mSystems">
        <title>Genome- and Community-Level Interaction Insights into Carbon Utilization and Element Cycling Functions of Hydrothermarchaeota in Hydrothermal Sediment.</title>
        <authorList>
            <person name="Zhou Z."/>
            <person name="Liu Y."/>
            <person name="Xu W."/>
            <person name="Pan J."/>
            <person name="Luo Z.H."/>
            <person name="Li M."/>
        </authorList>
    </citation>
    <scope>NUCLEOTIDE SEQUENCE [LARGE SCALE GENOMIC DNA]</scope>
    <source>
        <strain evidence="3">SpSt-349</strain>
    </source>
</reference>
<dbReference type="PANTHER" id="PTHR33371:SF4">
    <property type="entry name" value="INTERMEMBRANE PHOSPHOLIPID TRANSPORT SYSTEM BINDING PROTEIN MLAD"/>
    <property type="match status" value="1"/>
</dbReference>
<organism evidence="3">
    <name type="scientific">Geobacter metallireducens</name>
    <dbReference type="NCBI Taxonomy" id="28232"/>
    <lineage>
        <taxon>Bacteria</taxon>
        <taxon>Pseudomonadati</taxon>
        <taxon>Thermodesulfobacteriota</taxon>
        <taxon>Desulfuromonadia</taxon>
        <taxon>Geobacterales</taxon>
        <taxon>Geobacteraceae</taxon>
        <taxon>Geobacter</taxon>
    </lineage>
</organism>
<dbReference type="GO" id="GO:0005543">
    <property type="term" value="F:phospholipid binding"/>
    <property type="evidence" value="ECO:0007669"/>
    <property type="project" value="TreeGrafter"/>
</dbReference>